<dbReference type="Pfam" id="PF16087">
    <property type="entry name" value="DUF4817"/>
    <property type="match status" value="1"/>
</dbReference>
<evidence type="ECO:0000313" key="2">
    <source>
        <dbReference type="Proteomes" id="UP000887577"/>
    </source>
</evidence>
<name>A0A914YZZ4_9BILA</name>
<evidence type="ECO:0000259" key="1">
    <source>
        <dbReference type="Pfam" id="PF16087"/>
    </source>
</evidence>
<accession>A0A914YZZ4</accession>
<organism evidence="2 3">
    <name type="scientific">Panagrolaimus superbus</name>
    <dbReference type="NCBI Taxonomy" id="310955"/>
    <lineage>
        <taxon>Eukaryota</taxon>
        <taxon>Metazoa</taxon>
        <taxon>Ecdysozoa</taxon>
        <taxon>Nematoda</taxon>
        <taxon>Chromadorea</taxon>
        <taxon>Rhabditida</taxon>
        <taxon>Tylenchina</taxon>
        <taxon>Panagrolaimomorpha</taxon>
        <taxon>Panagrolaimoidea</taxon>
        <taxon>Panagrolaimidae</taxon>
        <taxon>Panagrolaimus</taxon>
    </lineage>
</organism>
<proteinExistence type="predicted"/>
<reference evidence="3" key="1">
    <citation type="submission" date="2022-11" db="UniProtKB">
        <authorList>
            <consortium name="WormBaseParasite"/>
        </authorList>
    </citation>
    <scope>IDENTIFICATION</scope>
</reference>
<dbReference type="InterPro" id="IPR032135">
    <property type="entry name" value="DUF4817"/>
</dbReference>
<dbReference type="WBParaSite" id="PSU_v2.g5669.t1">
    <property type="protein sequence ID" value="PSU_v2.g5669.t1"/>
    <property type="gene ID" value="PSU_v2.g5669"/>
</dbReference>
<dbReference type="Proteomes" id="UP000887577">
    <property type="component" value="Unplaced"/>
</dbReference>
<evidence type="ECO:0000313" key="3">
    <source>
        <dbReference type="WBParaSite" id="PSU_v2.g5669.t1"/>
    </source>
</evidence>
<sequence>MASARRVISVIEKAKLVCWVEETNSVAMAARRYRAEFGHPAPKLETIKKLHQQFMETGSVTSGSYSPSQSATMAQLSSVRSFYEPRL</sequence>
<feature type="domain" description="DUF4817" evidence="1">
    <location>
        <begin position="22"/>
        <end position="61"/>
    </location>
</feature>
<dbReference type="AlphaFoldDB" id="A0A914YZZ4"/>
<keyword evidence="2" id="KW-1185">Reference proteome</keyword>
<protein>
    <submittedName>
        <fullName evidence="3">DUF4817 domain-containing protein</fullName>
    </submittedName>
</protein>